<feature type="transmembrane region" description="Helical" evidence="6">
    <location>
        <begin position="317"/>
        <end position="335"/>
    </location>
</feature>
<dbReference type="EMBL" id="SOIP01000115">
    <property type="protein sequence ID" value="TET82582.1"/>
    <property type="molecule type" value="Genomic_DNA"/>
</dbReference>
<keyword evidence="4 6" id="KW-1133">Transmembrane helix</keyword>
<evidence type="ECO:0000313" key="8">
    <source>
        <dbReference type="Proteomes" id="UP000315534"/>
    </source>
</evidence>
<comment type="caution">
    <text evidence="7">The sequence shown here is derived from an EMBL/GenBank/DDBJ whole genome shotgun (WGS) entry which is preliminary data.</text>
</comment>
<comment type="subcellular location">
    <subcellularLocation>
        <location evidence="1">Cell membrane</location>
        <topology evidence="1">Multi-pass membrane protein</topology>
    </subcellularLocation>
</comment>
<evidence type="ECO:0000256" key="5">
    <source>
        <dbReference type="ARBA" id="ARBA00023136"/>
    </source>
</evidence>
<feature type="transmembrane region" description="Helical" evidence="6">
    <location>
        <begin position="371"/>
        <end position="394"/>
    </location>
</feature>
<reference evidence="7 8" key="1">
    <citation type="submission" date="2019-03" db="EMBL/GenBank/DDBJ databases">
        <title>Metabolic potential of uncultured bacteria and archaea associated with petroleum seepage in deep-sea sediments.</title>
        <authorList>
            <person name="Dong X."/>
            <person name="Hubert C."/>
        </authorList>
    </citation>
    <scope>NUCLEOTIDE SEQUENCE [LARGE SCALE GENOMIC DNA]</scope>
    <source>
        <strain evidence="7">E29_bin36</strain>
    </source>
</reference>
<organism evidence="7 8">
    <name type="scientific">candidate division TA06 bacterium</name>
    <dbReference type="NCBI Taxonomy" id="2250710"/>
    <lineage>
        <taxon>Bacteria</taxon>
        <taxon>Bacteria division TA06</taxon>
    </lineage>
</organism>
<sequence length="425" mass="48755">MWILYSYILKEHIRPFFLGLLVLTFILIMNRAFELVDMIIGKGLSVVIVSEIFFLSLPFIIALTVPMAVLVAVLMAFGRLSHDQEIVAMRANGVRLASIMTPVLIASFILSLLMVSFNNRILPESNHKVKNLMIDVARKKPAFRIKEGVFMSAMDGYSTLIKKIDQRTQRLFNIVIWEIRPDMLRVVSAPAGRMQSSKDGTILSLELYNGEIHELDQSDLWIYRTLSFEKHLLNMEVDAKLTRKERSHRSDRELSALAMRKRVDKINEKIQASLEKVKEYEMDGSPKALGERDLEMRRVEGKKRERNRYLVEIQKKYSIPFACVVFVVLGLPLGVVARRGGAGVGFGVAILFFVLYYIGLVSGEELADRGILSPFVGMWGPNVLLLLVGMYLFVHVEREIPFVEWRWVGRLIHLVERVYKRHENT</sequence>
<feature type="transmembrane region" description="Helical" evidence="6">
    <location>
        <begin position="342"/>
        <end position="359"/>
    </location>
</feature>
<dbReference type="PANTHER" id="PTHR33529">
    <property type="entry name" value="SLR0882 PROTEIN-RELATED"/>
    <property type="match status" value="1"/>
</dbReference>
<keyword evidence="3 6" id="KW-0812">Transmembrane</keyword>
<dbReference type="GO" id="GO:0043190">
    <property type="term" value="C:ATP-binding cassette (ABC) transporter complex"/>
    <property type="evidence" value="ECO:0007669"/>
    <property type="project" value="TreeGrafter"/>
</dbReference>
<keyword evidence="5 6" id="KW-0472">Membrane</keyword>
<name>A0A523XTH4_UNCT6</name>
<proteinExistence type="predicted"/>
<protein>
    <submittedName>
        <fullName evidence="7">YjgP/YjgQ family permease</fullName>
    </submittedName>
</protein>
<gene>
    <name evidence="7" type="ORF">E3J38_01940</name>
</gene>
<dbReference type="PANTHER" id="PTHR33529:SF6">
    <property type="entry name" value="YJGP_YJGQ FAMILY PERMEASE"/>
    <property type="match status" value="1"/>
</dbReference>
<evidence type="ECO:0000256" key="6">
    <source>
        <dbReference type="SAM" id="Phobius"/>
    </source>
</evidence>
<evidence type="ECO:0000256" key="4">
    <source>
        <dbReference type="ARBA" id="ARBA00022989"/>
    </source>
</evidence>
<dbReference type="GO" id="GO:0015920">
    <property type="term" value="P:lipopolysaccharide transport"/>
    <property type="evidence" value="ECO:0007669"/>
    <property type="project" value="TreeGrafter"/>
</dbReference>
<dbReference type="Proteomes" id="UP000315534">
    <property type="component" value="Unassembled WGS sequence"/>
</dbReference>
<feature type="transmembrane region" description="Helical" evidence="6">
    <location>
        <begin position="96"/>
        <end position="117"/>
    </location>
</feature>
<evidence type="ECO:0000256" key="3">
    <source>
        <dbReference type="ARBA" id="ARBA00022692"/>
    </source>
</evidence>
<evidence type="ECO:0000313" key="7">
    <source>
        <dbReference type="EMBL" id="TET82582.1"/>
    </source>
</evidence>
<evidence type="ECO:0000256" key="2">
    <source>
        <dbReference type="ARBA" id="ARBA00022475"/>
    </source>
</evidence>
<dbReference type="AlphaFoldDB" id="A0A523XTH4"/>
<dbReference type="Pfam" id="PF03739">
    <property type="entry name" value="LptF_LptG"/>
    <property type="match status" value="1"/>
</dbReference>
<feature type="transmembrane region" description="Helical" evidence="6">
    <location>
        <begin position="12"/>
        <end position="33"/>
    </location>
</feature>
<keyword evidence="2" id="KW-1003">Cell membrane</keyword>
<dbReference type="InterPro" id="IPR005495">
    <property type="entry name" value="LptG/LptF_permease"/>
</dbReference>
<evidence type="ECO:0000256" key="1">
    <source>
        <dbReference type="ARBA" id="ARBA00004651"/>
    </source>
</evidence>
<accession>A0A523XTH4</accession>
<feature type="transmembrane region" description="Helical" evidence="6">
    <location>
        <begin position="53"/>
        <end position="75"/>
    </location>
</feature>